<evidence type="ECO:0000313" key="7">
    <source>
        <dbReference type="Proteomes" id="UP000248706"/>
    </source>
</evidence>
<dbReference type="InterPro" id="IPR002677">
    <property type="entry name" value="Ribosomal_bL32"/>
</dbReference>
<dbReference type="AlphaFoldDB" id="A0A328VPK1"/>
<dbReference type="GO" id="GO:0015934">
    <property type="term" value="C:large ribosomal subunit"/>
    <property type="evidence" value="ECO:0007669"/>
    <property type="project" value="InterPro"/>
</dbReference>
<keyword evidence="2 5" id="KW-0689">Ribosomal protein</keyword>
<evidence type="ECO:0000313" key="6">
    <source>
        <dbReference type="EMBL" id="RAQ97094.1"/>
    </source>
</evidence>
<evidence type="ECO:0000256" key="3">
    <source>
        <dbReference type="ARBA" id="ARBA00023274"/>
    </source>
</evidence>
<proteinExistence type="inferred from homology"/>
<evidence type="ECO:0000256" key="4">
    <source>
        <dbReference type="ARBA" id="ARBA00035178"/>
    </source>
</evidence>
<dbReference type="PANTHER" id="PTHR35534">
    <property type="entry name" value="50S RIBOSOMAL PROTEIN L32"/>
    <property type="match status" value="1"/>
</dbReference>
<dbReference type="NCBIfam" id="TIGR01031">
    <property type="entry name" value="rpmF_bact"/>
    <property type="match status" value="1"/>
</dbReference>
<evidence type="ECO:0000256" key="1">
    <source>
        <dbReference type="ARBA" id="ARBA00008560"/>
    </source>
</evidence>
<dbReference type="SUPFAM" id="SSF57829">
    <property type="entry name" value="Zn-binding ribosomal proteins"/>
    <property type="match status" value="1"/>
</dbReference>
<organism evidence="6 7">
    <name type="scientific">Thermogemmatispora tikiterensis</name>
    <dbReference type="NCBI Taxonomy" id="1825093"/>
    <lineage>
        <taxon>Bacteria</taxon>
        <taxon>Bacillati</taxon>
        <taxon>Chloroflexota</taxon>
        <taxon>Ktedonobacteria</taxon>
        <taxon>Thermogemmatisporales</taxon>
        <taxon>Thermogemmatisporaceae</taxon>
        <taxon>Thermogemmatispora</taxon>
    </lineage>
</organism>
<dbReference type="GO" id="GO:0003735">
    <property type="term" value="F:structural constituent of ribosome"/>
    <property type="evidence" value="ECO:0007669"/>
    <property type="project" value="InterPro"/>
</dbReference>
<name>A0A328VPK1_9CHLR</name>
<dbReference type="EMBL" id="MCIF01000002">
    <property type="protein sequence ID" value="RAQ97094.1"/>
    <property type="molecule type" value="Genomic_DNA"/>
</dbReference>
<keyword evidence="3 5" id="KW-0687">Ribonucleoprotein</keyword>
<gene>
    <name evidence="5" type="primary">rpmF</name>
    <name evidence="6" type="ORF">A4R35_16260</name>
</gene>
<dbReference type="Proteomes" id="UP000248706">
    <property type="component" value="Unassembled WGS sequence"/>
</dbReference>
<dbReference type="InterPro" id="IPR044957">
    <property type="entry name" value="Ribosomal_bL32_bact"/>
</dbReference>
<evidence type="ECO:0000256" key="2">
    <source>
        <dbReference type="ARBA" id="ARBA00022980"/>
    </source>
</evidence>
<accession>A0A328VPK1</accession>
<evidence type="ECO:0000256" key="5">
    <source>
        <dbReference type="HAMAP-Rule" id="MF_00340"/>
    </source>
</evidence>
<dbReference type="PANTHER" id="PTHR35534:SF1">
    <property type="entry name" value="LARGE RIBOSOMAL SUBUNIT PROTEIN BL32"/>
    <property type="match status" value="1"/>
</dbReference>
<sequence>MGALPKQRVSHARKGERRAHFHLKLPQLVLCPQCRSPRLAHHACPKCGTYRGRQVFWPKERKR</sequence>
<dbReference type="HAMAP" id="MF_00340">
    <property type="entry name" value="Ribosomal_bL32"/>
    <property type="match status" value="1"/>
</dbReference>
<keyword evidence="7" id="KW-1185">Reference proteome</keyword>
<dbReference type="Pfam" id="PF01783">
    <property type="entry name" value="Ribosomal_L32p"/>
    <property type="match status" value="1"/>
</dbReference>
<comment type="similarity">
    <text evidence="1 5">Belongs to the bacterial ribosomal protein bL32 family.</text>
</comment>
<reference evidence="6 7" key="1">
    <citation type="submission" date="2016-08" db="EMBL/GenBank/DDBJ databases">
        <title>Analysis of Carbohydrate Active Enzymes in Thermogemmatispora T81 Reveals Carbohydrate Degradation Ability.</title>
        <authorList>
            <person name="Tomazini A."/>
            <person name="Lal S."/>
            <person name="Stott M."/>
            <person name="Henrissat B."/>
            <person name="Polikarpov I."/>
            <person name="Sparling R."/>
            <person name="Levin D.B."/>
        </authorList>
    </citation>
    <scope>NUCLEOTIDE SEQUENCE [LARGE SCALE GENOMIC DNA]</scope>
    <source>
        <strain evidence="6 7">T81</strain>
    </source>
</reference>
<dbReference type="InterPro" id="IPR011332">
    <property type="entry name" value="Ribosomal_zn-bd"/>
</dbReference>
<comment type="caution">
    <text evidence="6">The sequence shown here is derived from an EMBL/GenBank/DDBJ whole genome shotgun (WGS) entry which is preliminary data.</text>
</comment>
<protein>
    <recommendedName>
        <fullName evidence="4 5">Large ribosomal subunit protein bL32</fullName>
    </recommendedName>
</protein>
<dbReference type="RefSeq" id="WP_112431204.1">
    <property type="nucleotide sequence ID" value="NZ_MCIF01000002.1"/>
</dbReference>
<dbReference type="GO" id="GO:0006412">
    <property type="term" value="P:translation"/>
    <property type="evidence" value="ECO:0007669"/>
    <property type="project" value="UniProtKB-UniRule"/>
</dbReference>
<dbReference type="OrthoDB" id="9812874at2"/>